<dbReference type="SUPFAM" id="SSF52540">
    <property type="entry name" value="P-loop containing nucleoside triphosphate hydrolases"/>
    <property type="match status" value="1"/>
</dbReference>
<keyword evidence="5" id="KW-0378">Hydrolase</keyword>
<dbReference type="PANTHER" id="PTHR32039:SF7">
    <property type="entry name" value="COMPETENCE PROTEIN COMM"/>
    <property type="match status" value="1"/>
</dbReference>
<sequence>MTLSTVLSRAQHGIDAPLVRVETHISNGLPAFSIVGLPAAAVRESKDRVRSAIMNCHLEWPDQRLTVNLSPADLPKDGGRYDLPIALGILIASGQIPEAAVADGEFLGELSLTGTLQAVSGTISAAVAASAAGHRLFLPDANALNATAVPQSQIMPCNNLLQVSAHLLGNLPMKPAIAAPALMTTPYPDLADVRGQAQGKRALEVAAAGGHNLLYCGPPGTGKTMLASRLPGILPALPATEALEVLMIMSAANPLLDPAVCQQRPFRAPHHSASAKALVGGGSRPRPGEISMAHRGVLFLDELPEFSRSVLEQLREPLESGYITISRVQSQLSFPARCQLVAAMNPCPCGYEGDPRHPCRCTPDQIRRYRQRLSAPLLDRIDILLTLPRTPASELMLAPTSEESSAQVRQRVSAAREIQIARAGVINSQLDSAALLRHCPLTPADSGLLAKALDDLGLSARAYHRILKLSRTVADLAGAEQIAREHLLEGMSYRQLQLHQDS</sequence>
<organism evidence="5 6">
    <name type="scientific">Candidatus Litorirhabdus singularis</name>
    <dbReference type="NCBI Taxonomy" id="2518993"/>
    <lineage>
        <taxon>Bacteria</taxon>
        <taxon>Pseudomonadati</taxon>
        <taxon>Pseudomonadota</taxon>
        <taxon>Gammaproteobacteria</taxon>
        <taxon>Cellvibrionales</taxon>
        <taxon>Halieaceae</taxon>
        <taxon>Candidatus Litorirhabdus</taxon>
    </lineage>
</organism>
<feature type="domain" description="MCM C-terminal AAA(+) ATPase" evidence="4">
    <location>
        <begin position="288"/>
        <end position="387"/>
    </location>
</feature>
<dbReference type="Gene3D" id="3.30.230.10">
    <property type="match status" value="1"/>
</dbReference>
<keyword evidence="5" id="KW-0645">Protease</keyword>
<dbReference type="InterPro" id="IPR045006">
    <property type="entry name" value="CHLI-like"/>
</dbReference>
<dbReference type="EMBL" id="SHNN01000001">
    <property type="protein sequence ID" value="MCX2979539.1"/>
    <property type="molecule type" value="Genomic_DNA"/>
</dbReference>
<dbReference type="Proteomes" id="UP001143362">
    <property type="component" value="Unassembled WGS sequence"/>
</dbReference>
<dbReference type="RefSeq" id="WP_279243539.1">
    <property type="nucleotide sequence ID" value="NZ_SHNN01000001.1"/>
</dbReference>
<dbReference type="GO" id="GO:0008233">
    <property type="term" value="F:peptidase activity"/>
    <property type="evidence" value="ECO:0007669"/>
    <property type="project" value="UniProtKB-KW"/>
</dbReference>
<dbReference type="PROSITE" id="PS50051">
    <property type="entry name" value="MCM_2"/>
    <property type="match status" value="1"/>
</dbReference>
<name>A0ABT3TB78_9GAMM</name>
<dbReference type="Pfam" id="PF01078">
    <property type="entry name" value="Mg_chelatase"/>
    <property type="match status" value="1"/>
</dbReference>
<dbReference type="GO" id="GO:0006508">
    <property type="term" value="P:proteolysis"/>
    <property type="evidence" value="ECO:0007669"/>
    <property type="project" value="UniProtKB-KW"/>
</dbReference>
<proteinExistence type="inferred from homology"/>
<dbReference type="PANTHER" id="PTHR32039">
    <property type="entry name" value="MAGNESIUM-CHELATASE SUBUNIT CHLI"/>
    <property type="match status" value="1"/>
</dbReference>
<keyword evidence="6" id="KW-1185">Reference proteome</keyword>
<dbReference type="InterPro" id="IPR014721">
    <property type="entry name" value="Ribsml_uS5_D2-typ_fold_subgr"/>
</dbReference>
<dbReference type="InterPro" id="IPR001208">
    <property type="entry name" value="MCM_dom"/>
</dbReference>
<dbReference type="Gene3D" id="3.40.50.300">
    <property type="entry name" value="P-loop containing nucleotide triphosphate hydrolases"/>
    <property type="match status" value="1"/>
</dbReference>
<dbReference type="InterPro" id="IPR027417">
    <property type="entry name" value="P-loop_NTPase"/>
</dbReference>
<reference evidence="5" key="1">
    <citation type="submission" date="2019-02" db="EMBL/GenBank/DDBJ databases">
        <authorList>
            <person name="Li S.-H."/>
        </authorList>
    </citation>
    <scope>NUCLEOTIDE SEQUENCE</scope>
    <source>
        <strain evidence="5">IMCC14734</strain>
    </source>
</reference>
<evidence type="ECO:0000313" key="6">
    <source>
        <dbReference type="Proteomes" id="UP001143362"/>
    </source>
</evidence>
<comment type="caution">
    <text evidence="5">The sequence shown here is derived from an EMBL/GenBank/DDBJ whole genome shotgun (WGS) entry which is preliminary data.</text>
</comment>
<dbReference type="Pfam" id="PF13541">
    <property type="entry name" value="ChlI"/>
    <property type="match status" value="1"/>
</dbReference>
<accession>A0ABT3TB78</accession>
<dbReference type="InterPro" id="IPR000523">
    <property type="entry name" value="Mg_chelatse_chII-like_cat_dom"/>
</dbReference>
<gene>
    <name evidence="5" type="ORF">EYC98_01540</name>
</gene>
<protein>
    <submittedName>
        <fullName evidence="5">ATP-dependent protease</fullName>
    </submittedName>
</protein>
<evidence type="ECO:0000256" key="3">
    <source>
        <dbReference type="ARBA" id="ARBA00022840"/>
    </source>
</evidence>
<dbReference type="InterPro" id="IPR003593">
    <property type="entry name" value="AAA+_ATPase"/>
</dbReference>
<dbReference type="SMART" id="SM00382">
    <property type="entry name" value="AAA"/>
    <property type="match status" value="1"/>
</dbReference>
<keyword evidence="3" id="KW-0067">ATP-binding</keyword>
<dbReference type="SUPFAM" id="SSF54211">
    <property type="entry name" value="Ribosomal protein S5 domain 2-like"/>
    <property type="match status" value="1"/>
</dbReference>
<evidence type="ECO:0000259" key="4">
    <source>
        <dbReference type="PROSITE" id="PS50051"/>
    </source>
</evidence>
<dbReference type="NCBIfam" id="TIGR00368">
    <property type="entry name" value="YifB family Mg chelatase-like AAA ATPase"/>
    <property type="match status" value="1"/>
</dbReference>
<dbReference type="NCBIfam" id="NF007365">
    <property type="entry name" value="PRK09862.1"/>
    <property type="match status" value="1"/>
</dbReference>
<evidence type="ECO:0000313" key="5">
    <source>
        <dbReference type="EMBL" id="MCX2979539.1"/>
    </source>
</evidence>
<dbReference type="Pfam" id="PF13335">
    <property type="entry name" value="Mg_chelatase_C"/>
    <property type="match status" value="1"/>
</dbReference>
<evidence type="ECO:0000256" key="1">
    <source>
        <dbReference type="ARBA" id="ARBA00006354"/>
    </source>
</evidence>
<dbReference type="InterPro" id="IPR004482">
    <property type="entry name" value="Mg_chelat-rel"/>
</dbReference>
<dbReference type="InterPro" id="IPR020568">
    <property type="entry name" value="Ribosomal_Su5_D2-typ_SF"/>
</dbReference>
<dbReference type="PRINTS" id="PR01657">
    <property type="entry name" value="MCMFAMILY"/>
</dbReference>
<dbReference type="InterPro" id="IPR025158">
    <property type="entry name" value="Mg_chelat-rel_C"/>
</dbReference>
<keyword evidence="2" id="KW-0547">Nucleotide-binding</keyword>
<comment type="similarity">
    <text evidence="1">Belongs to the Mg-chelatase subunits D/I family. ComM subfamily.</text>
</comment>
<evidence type="ECO:0000256" key="2">
    <source>
        <dbReference type="ARBA" id="ARBA00022741"/>
    </source>
</evidence>